<name>A0AAX2AA99_9BACT</name>
<keyword evidence="5" id="KW-1185">Reference proteome</keyword>
<evidence type="ECO:0000313" key="4">
    <source>
        <dbReference type="Proteomes" id="UP000253850"/>
    </source>
</evidence>
<dbReference type="Proteomes" id="UP000253850">
    <property type="component" value="Chromosome"/>
</dbReference>
<evidence type="ECO:0008006" key="6">
    <source>
        <dbReference type="Google" id="ProtNLM"/>
    </source>
</evidence>
<accession>A0AAX2AA99</accession>
<reference evidence="3 5" key="1">
    <citation type="submission" date="2017-10" db="EMBL/GenBank/DDBJ databases">
        <title>Genomics of the genus Arcobacter.</title>
        <authorList>
            <person name="Perez-Cataluna A."/>
            <person name="Figueras M.J."/>
        </authorList>
    </citation>
    <scope>NUCLEOTIDE SEQUENCE [LARGE SCALE GENOMIC DNA]</scope>
    <source>
        <strain evidence="3 5">CECT 7835</strain>
    </source>
</reference>
<evidence type="ECO:0000256" key="1">
    <source>
        <dbReference type="SAM" id="SignalP"/>
    </source>
</evidence>
<organism evidence="3 5">
    <name type="scientific">Halarcobacter bivalviorum</name>
    <dbReference type="NCBI Taxonomy" id="663364"/>
    <lineage>
        <taxon>Bacteria</taxon>
        <taxon>Pseudomonadati</taxon>
        <taxon>Campylobacterota</taxon>
        <taxon>Epsilonproteobacteria</taxon>
        <taxon>Campylobacterales</taxon>
        <taxon>Arcobacteraceae</taxon>
        <taxon>Halarcobacter</taxon>
    </lineage>
</organism>
<dbReference type="AlphaFoldDB" id="A0AAX2AA99"/>
<dbReference type="RefSeq" id="WP_114839142.1">
    <property type="nucleotide sequence ID" value="NZ_CP031217.1"/>
</dbReference>
<dbReference type="Proteomes" id="UP000289193">
    <property type="component" value="Unassembled WGS sequence"/>
</dbReference>
<gene>
    <name evidence="2" type="ORF">ABIV_1311</name>
    <name evidence="3" type="ORF">CRV05_05640</name>
</gene>
<evidence type="ECO:0000313" key="3">
    <source>
        <dbReference type="EMBL" id="RXK10760.1"/>
    </source>
</evidence>
<evidence type="ECO:0000313" key="5">
    <source>
        <dbReference type="Proteomes" id="UP000289193"/>
    </source>
</evidence>
<protein>
    <recommendedName>
        <fullName evidence="6">Transglycosylase SLT domain-containing protein</fullName>
    </recommendedName>
</protein>
<dbReference type="EMBL" id="CP031217">
    <property type="protein sequence ID" value="AXH12307.1"/>
    <property type="molecule type" value="Genomic_DNA"/>
</dbReference>
<reference evidence="2 4" key="2">
    <citation type="submission" date="2018-07" db="EMBL/GenBank/DDBJ databases">
        <title>Complete genome of the Arcobacter bivalviorum type strain LMG 26154.</title>
        <authorList>
            <person name="Miller W.G."/>
            <person name="Yee E."/>
            <person name="Bono J.L."/>
        </authorList>
    </citation>
    <scope>NUCLEOTIDE SEQUENCE [LARGE SCALE GENOMIC DNA]</scope>
    <source>
        <strain evidence="2 4">LMG 26154</strain>
    </source>
</reference>
<evidence type="ECO:0000313" key="2">
    <source>
        <dbReference type="EMBL" id="AXH12307.1"/>
    </source>
</evidence>
<dbReference type="EMBL" id="PDKM01000002">
    <property type="protein sequence ID" value="RXK10760.1"/>
    <property type="molecule type" value="Genomic_DNA"/>
</dbReference>
<sequence length="455" mass="53798">MKYPSSLFLITLLSSSLYASNFLSLDTIEKEKKGIKRDFLINEFLKKEATTSEEAFSTLQFIDNMNTTLFTNFANKYADDETLAVVQCMNMPTNQLLSSYDDCIRVGLSYNEISKLNSLEAEQIINITSEKYPKYAKKVKLLSSSIPFTRLITLEKDEFYELYLNISNEFRENYFNYKLPRKTFFKIFEDKENFEKYLEVNIKNRKLDILNYSLLAIDETTLSANASFLLGLNAFAFNEKDKAQNFFLNALAKDKENQNKILFWLYKTTKNDSFLKDIIQEKKIDIYTILSYEILKEELVLTSNLNQNNEFIKATKNYKIGDKAFLYAMISNESNFNNKFISKDFKIGLLNTKYDLIDIEKFFLEGLPLEKSLKLIENNFFEENRDENIIIKYLLFKKEKEKLEIIYQNEESDRDFIFEILSDKKLKEFLFTYYSFYNLKSKKKETLSSIFENLK</sequence>
<feature type="chain" id="PRO_5044718504" description="Transglycosylase SLT domain-containing protein" evidence="1">
    <location>
        <begin position="20"/>
        <end position="455"/>
    </location>
</feature>
<keyword evidence="1" id="KW-0732">Signal</keyword>
<dbReference type="KEGG" id="hbv:ABIV_1311"/>
<feature type="signal peptide" evidence="1">
    <location>
        <begin position="1"/>
        <end position="19"/>
    </location>
</feature>
<proteinExistence type="predicted"/>